<protein>
    <submittedName>
        <fullName evidence="1">Uncharacterized protein</fullName>
    </submittedName>
</protein>
<reference evidence="1" key="1">
    <citation type="journal article" date="2015" name="Nature">
        <title>Complex archaea that bridge the gap between prokaryotes and eukaryotes.</title>
        <authorList>
            <person name="Spang A."/>
            <person name="Saw J.H."/>
            <person name="Jorgensen S.L."/>
            <person name="Zaremba-Niedzwiedzka K."/>
            <person name="Martijn J."/>
            <person name="Lind A.E."/>
            <person name="van Eijk R."/>
            <person name="Schleper C."/>
            <person name="Guy L."/>
            <person name="Ettema T.J."/>
        </authorList>
    </citation>
    <scope>NUCLEOTIDE SEQUENCE</scope>
</reference>
<sequence length="72" mass="8317">MTECPMCEKGELFTPEGVLRRVDLHCTKCGEIYIPGTRIEETTEMIREILTDLENGVKISHKKYISEEDLNE</sequence>
<dbReference type="EMBL" id="LAZR01020610">
    <property type="protein sequence ID" value="KKL88274.1"/>
    <property type="molecule type" value="Genomic_DNA"/>
</dbReference>
<gene>
    <name evidence="1" type="ORF">LCGC14_1926290</name>
</gene>
<organism evidence="1">
    <name type="scientific">marine sediment metagenome</name>
    <dbReference type="NCBI Taxonomy" id="412755"/>
    <lineage>
        <taxon>unclassified sequences</taxon>
        <taxon>metagenomes</taxon>
        <taxon>ecological metagenomes</taxon>
    </lineage>
</organism>
<evidence type="ECO:0000313" key="1">
    <source>
        <dbReference type="EMBL" id="KKL88274.1"/>
    </source>
</evidence>
<proteinExistence type="predicted"/>
<accession>A0A0F9FP84</accession>
<dbReference type="AlphaFoldDB" id="A0A0F9FP84"/>
<comment type="caution">
    <text evidence="1">The sequence shown here is derived from an EMBL/GenBank/DDBJ whole genome shotgun (WGS) entry which is preliminary data.</text>
</comment>
<name>A0A0F9FP84_9ZZZZ</name>